<feature type="repeat" description="WD" evidence="8">
    <location>
        <begin position="227"/>
        <end position="268"/>
    </location>
</feature>
<dbReference type="PRINTS" id="PR00320">
    <property type="entry name" value="GPROTEINBRPT"/>
</dbReference>
<accession>A0AA88Y4X1</accession>
<dbReference type="GO" id="GO:0006364">
    <property type="term" value="P:rRNA processing"/>
    <property type="evidence" value="ECO:0007669"/>
    <property type="project" value="UniProtKB-KW"/>
</dbReference>
<feature type="repeat" description="WD" evidence="8">
    <location>
        <begin position="101"/>
        <end position="142"/>
    </location>
</feature>
<evidence type="ECO:0000259" key="9">
    <source>
        <dbReference type="Pfam" id="PF09384"/>
    </source>
</evidence>
<dbReference type="Gene3D" id="2.130.10.10">
    <property type="entry name" value="YVTN repeat-like/Quinoprotein amine dehydrogenase"/>
    <property type="match status" value="2"/>
</dbReference>
<organism evidence="10 11">
    <name type="scientific">Pinctada imbricata</name>
    <name type="common">Atlantic pearl-oyster</name>
    <name type="synonym">Pinctada martensii</name>
    <dbReference type="NCBI Taxonomy" id="66713"/>
    <lineage>
        <taxon>Eukaryota</taxon>
        <taxon>Metazoa</taxon>
        <taxon>Spiralia</taxon>
        <taxon>Lophotrochozoa</taxon>
        <taxon>Mollusca</taxon>
        <taxon>Bivalvia</taxon>
        <taxon>Autobranchia</taxon>
        <taxon>Pteriomorphia</taxon>
        <taxon>Pterioida</taxon>
        <taxon>Pterioidea</taxon>
        <taxon>Pteriidae</taxon>
        <taxon>Pinctada</taxon>
    </lineage>
</organism>
<dbReference type="EMBL" id="VSWD01000007">
    <property type="protein sequence ID" value="KAK3098153.1"/>
    <property type="molecule type" value="Genomic_DNA"/>
</dbReference>
<sequence>MIFFSNPTYSYFKVPVIKKEYGAISNIEFCPVDPHSFAVTNSSRVQVYSPKSLQIIKTISRFKEVAHCGSFRDDGRLLVAGGDEGVVRLFDWDKNSLLRVFKGHIGSVHVTRFLRDRVRIFSGSDDNSISVWDIPSEKEVISYREHEDYVRCGVSSSASSDIILTGSYDHTVKMYDTRAPDSVMTVRHGHPVESVLMFPNGGIFLSAGGNVVKVWDALGGGRLLTTLYGHHKTVTCLNFCSNYQRLLTGSVDRHVKIYDVSTYQMVHTLDIPGSVLSAAVSPDDSLLVVGTVEGLLSIQKRKVPEDLVRKRKKGPSFTYSLKGKTYTPHKSDHVVEHKRREQLTKYDKFFRKFNYSRALDASLDIRVRSMHPEVTVSVIQELIKRDGIRSALAGRDEKSLTIIVRFIQKNIGNPRLMPILVDVTNLLLEIYSCQIGHCSAVDTILLKLKETVDQEIMYMKQFMELMGSMDTVFAAVSQLDTPTHDNSDSTTVISQSTLLPSKDALAAS</sequence>
<dbReference type="InterPro" id="IPR019775">
    <property type="entry name" value="WD40_repeat_CS"/>
</dbReference>
<dbReference type="InterPro" id="IPR036322">
    <property type="entry name" value="WD40_repeat_dom_sf"/>
</dbReference>
<keyword evidence="6" id="KW-0539">Nucleus</keyword>
<dbReference type="PROSITE" id="PS00678">
    <property type="entry name" value="WD_REPEATS_1"/>
    <property type="match status" value="1"/>
</dbReference>
<evidence type="ECO:0000256" key="8">
    <source>
        <dbReference type="PROSITE-ProRule" id="PRU00221"/>
    </source>
</evidence>
<evidence type="ECO:0000256" key="4">
    <source>
        <dbReference type="ARBA" id="ARBA00022574"/>
    </source>
</evidence>
<gene>
    <name evidence="10" type="ORF">FSP39_016684</name>
</gene>
<dbReference type="GO" id="GO:0005730">
    <property type="term" value="C:nucleolus"/>
    <property type="evidence" value="ECO:0007669"/>
    <property type="project" value="UniProtKB-SubCell"/>
</dbReference>
<dbReference type="CDD" id="cd00200">
    <property type="entry name" value="WD40"/>
    <property type="match status" value="1"/>
</dbReference>
<keyword evidence="4 8" id="KW-0853">WD repeat</keyword>
<protein>
    <recommendedName>
        <fullName evidence="2">U3 small nucleolar RNA-associated protein 15 homolog</fullName>
    </recommendedName>
</protein>
<dbReference type="SMART" id="SM00320">
    <property type="entry name" value="WD40"/>
    <property type="match status" value="6"/>
</dbReference>
<comment type="caution">
    <text evidence="10">The sequence shown here is derived from an EMBL/GenBank/DDBJ whole genome shotgun (WGS) entry which is preliminary data.</text>
</comment>
<dbReference type="PANTHER" id="PTHR19924">
    <property type="entry name" value="UTP15 U3 SMALL NUCLEOLAR RNA-ASSOCIATED PROTEIN 15 FAMILY MEMBER"/>
    <property type="match status" value="1"/>
</dbReference>
<proteinExistence type="predicted"/>
<reference evidence="10" key="1">
    <citation type="submission" date="2019-08" db="EMBL/GenBank/DDBJ databases">
        <title>The improved chromosome-level genome for the pearl oyster Pinctada fucata martensii using PacBio sequencing and Hi-C.</title>
        <authorList>
            <person name="Zheng Z."/>
        </authorList>
    </citation>
    <scope>NUCLEOTIDE SEQUENCE</scope>
    <source>
        <strain evidence="10">ZZ-2019</strain>
        <tissue evidence="10">Adductor muscle</tissue>
    </source>
</reference>
<evidence type="ECO:0000256" key="3">
    <source>
        <dbReference type="ARBA" id="ARBA00022552"/>
    </source>
</evidence>
<evidence type="ECO:0000256" key="5">
    <source>
        <dbReference type="ARBA" id="ARBA00022737"/>
    </source>
</evidence>
<dbReference type="Proteomes" id="UP001186944">
    <property type="component" value="Unassembled WGS sequence"/>
</dbReference>
<dbReference type="AlphaFoldDB" id="A0AA88Y4X1"/>
<comment type="subcellular location">
    <subcellularLocation>
        <location evidence="1">Nucleus</location>
        <location evidence="1">Nucleolus</location>
    </subcellularLocation>
</comment>
<dbReference type="InterPro" id="IPR015943">
    <property type="entry name" value="WD40/YVTN_repeat-like_dom_sf"/>
</dbReference>
<dbReference type="Pfam" id="PF00400">
    <property type="entry name" value="WD40"/>
    <property type="match status" value="4"/>
</dbReference>
<evidence type="ECO:0000313" key="11">
    <source>
        <dbReference type="Proteomes" id="UP001186944"/>
    </source>
</evidence>
<keyword evidence="11" id="KW-1185">Reference proteome</keyword>
<evidence type="ECO:0000256" key="1">
    <source>
        <dbReference type="ARBA" id="ARBA00004604"/>
    </source>
</evidence>
<keyword evidence="5" id="KW-0677">Repeat</keyword>
<dbReference type="PROSITE" id="PS50294">
    <property type="entry name" value="WD_REPEATS_REGION"/>
    <property type="match status" value="2"/>
</dbReference>
<dbReference type="InterPro" id="IPR001680">
    <property type="entry name" value="WD40_rpt"/>
</dbReference>
<dbReference type="SUPFAM" id="SSF50978">
    <property type="entry name" value="WD40 repeat-like"/>
    <property type="match status" value="1"/>
</dbReference>
<dbReference type="PANTHER" id="PTHR19924:SF26">
    <property type="entry name" value="U3 SMALL NUCLEOLAR RNA-ASSOCIATED PROTEIN 15 HOMOLOG"/>
    <property type="match status" value="1"/>
</dbReference>
<evidence type="ECO:0000256" key="7">
    <source>
        <dbReference type="ARBA" id="ARBA00045437"/>
    </source>
</evidence>
<keyword evidence="3" id="KW-0698">rRNA processing</keyword>
<evidence type="ECO:0000313" key="10">
    <source>
        <dbReference type="EMBL" id="KAK3098153.1"/>
    </source>
</evidence>
<dbReference type="GO" id="GO:0045943">
    <property type="term" value="P:positive regulation of transcription by RNA polymerase I"/>
    <property type="evidence" value="ECO:0007669"/>
    <property type="project" value="TreeGrafter"/>
</dbReference>
<evidence type="ECO:0000256" key="2">
    <source>
        <dbReference type="ARBA" id="ARBA00018260"/>
    </source>
</evidence>
<dbReference type="Pfam" id="PF09384">
    <property type="entry name" value="UTP15_C"/>
    <property type="match status" value="1"/>
</dbReference>
<evidence type="ECO:0000256" key="6">
    <source>
        <dbReference type="ARBA" id="ARBA00023242"/>
    </source>
</evidence>
<dbReference type="PROSITE" id="PS50082">
    <property type="entry name" value="WD_REPEATS_2"/>
    <property type="match status" value="2"/>
</dbReference>
<comment type="function">
    <text evidence="7">Ribosome biogenesis factor. Involved in nucleolar processing of pre-18S ribosomal RNA. Required for optimal pre-ribosomal RNA transcription by RNA polymerase I. Part of the small subunit (SSU) processome, first precursor of the small eukaryotic ribosomal subunit. During the assembly of the SSU processome in the nucleolus, many ribosome biogenesis factors, an RNA chaperone and ribosomal proteins associate with the nascent pre-rRNA and work in concert to generate RNA folding, modifications, rearrangements and cleavage as well as targeted degradation of pre-ribosomal RNA by the RNA exosome.</text>
</comment>
<dbReference type="InterPro" id="IPR018983">
    <property type="entry name" value="U3_snoRNA-assocProt_15_C"/>
</dbReference>
<name>A0AA88Y4X1_PINIB</name>
<dbReference type="InterPro" id="IPR020472">
    <property type="entry name" value="WD40_PAC1"/>
</dbReference>
<feature type="domain" description="U3 small nucleolar RNA-associated protein 15 C-terminal" evidence="9">
    <location>
        <begin position="326"/>
        <end position="471"/>
    </location>
</feature>